<evidence type="ECO:0000256" key="1">
    <source>
        <dbReference type="ARBA" id="ARBA00012513"/>
    </source>
</evidence>
<evidence type="ECO:0000256" key="9">
    <source>
        <dbReference type="SAM" id="MobiDB-lite"/>
    </source>
</evidence>
<dbReference type="PIRSF" id="PIRSF000654">
    <property type="entry name" value="Integrin-linked_kinase"/>
    <property type="match status" value="1"/>
</dbReference>
<dbReference type="AlphaFoldDB" id="A0ABC9B870"/>
<dbReference type="EC" id="2.7.11.1" evidence="1"/>
<dbReference type="EMBL" id="OZ075134">
    <property type="protein sequence ID" value="CAL4993592.1"/>
    <property type="molecule type" value="Genomic_DNA"/>
</dbReference>
<dbReference type="Gene3D" id="1.10.510.10">
    <property type="entry name" value="Transferase(Phosphotransferase) domain 1"/>
    <property type="match status" value="1"/>
</dbReference>
<dbReference type="InterPro" id="IPR011009">
    <property type="entry name" value="Kinase-like_dom_sf"/>
</dbReference>
<evidence type="ECO:0000256" key="6">
    <source>
        <dbReference type="ARBA" id="ARBA00022840"/>
    </source>
</evidence>
<keyword evidence="3" id="KW-0808">Transferase</keyword>
<sequence>MILSENWVEGHMELFTSEVKKEKMAWSHTHPLKKYMGSTQLAKETTRIYTRRCQEAEKITQTILLGVQNGEEIAVKVLHLDLKRDSEERFKKEFENLWKLEHQNIVRFLGYCYETNSEPALFHGEIVQAEIINRALCFECMPESLRKHLDDECHGLDWQRRYKIIKGMCEGLNYLHEGLGERSMYHLDIKPDNILLDKNMVPKLADFGLSKLVADQRTHTTQSAIGTTRYLPPEYIKKNFFSNKLDIFSLGVVMIEVMTGAVGYNNIDDMSPEEFIDRVHERWRNRLQGTPRCTSLEGQCNQVKKCIQIALKCVLADRKQRPNIGDILNDLNETEREMHMRLPHQSRNDGGVSHNTDKDIDGP</sequence>
<evidence type="ECO:0000256" key="5">
    <source>
        <dbReference type="ARBA" id="ARBA00022777"/>
    </source>
</evidence>
<dbReference type="Gene3D" id="3.30.200.20">
    <property type="entry name" value="Phosphorylase Kinase, domain 1"/>
    <property type="match status" value="1"/>
</dbReference>
<keyword evidence="12" id="KW-1185">Reference proteome</keyword>
<keyword evidence="5" id="KW-0418">Kinase</keyword>
<dbReference type="SMART" id="SM00220">
    <property type="entry name" value="S_TKc"/>
    <property type="match status" value="1"/>
</dbReference>
<name>A0ABC9B870_9POAL</name>
<keyword evidence="2" id="KW-0723">Serine/threonine-protein kinase</keyword>
<evidence type="ECO:0000259" key="10">
    <source>
        <dbReference type="PROSITE" id="PS50011"/>
    </source>
</evidence>
<dbReference type="SUPFAM" id="SSF56112">
    <property type="entry name" value="Protein kinase-like (PK-like)"/>
    <property type="match status" value="1"/>
</dbReference>
<dbReference type="FunFam" id="1.10.510.10:FF:001023">
    <property type="entry name" value="Os07g0541700 protein"/>
    <property type="match status" value="1"/>
</dbReference>
<protein>
    <recommendedName>
        <fullName evidence="1">non-specific serine/threonine protein kinase</fullName>
        <ecNumber evidence="1">2.7.11.1</ecNumber>
    </recommendedName>
</protein>
<comment type="catalytic activity">
    <reaction evidence="7">
        <text>L-threonyl-[protein] + ATP = O-phospho-L-threonyl-[protein] + ADP + H(+)</text>
        <dbReference type="Rhea" id="RHEA:46608"/>
        <dbReference type="Rhea" id="RHEA-COMP:11060"/>
        <dbReference type="Rhea" id="RHEA-COMP:11605"/>
        <dbReference type="ChEBI" id="CHEBI:15378"/>
        <dbReference type="ChEBI" id="CHEBI:30013"/>
        <dbReference type="ChEBI" id="CHEBI:30616"/>
        <dbReference type="ChEBI" id="CHEBI:61977"/>
        <dbReference type="ChEBI" id="CHEBI:456216"/>
        <dbReference type="EC" id="2.7.11.1"/>
    </reaction>
</comment>
<accession>A0ABC9B870</accession>
<evidence type="ECO:0000256" key="2">
    <source>
        <dbReference type="ARBA" id="ARBA00022527"/>
    </source>
</evidence>
<evidence type="ECO:0000313" key="12">
    <source>
        <dbReference type="Proteomes" id="UP001497457"/>
    </source>
</evidence>
<dbReference type="PANTHER" id="PTHR45707">
    <property type="entry name" value="C2 CALCIUM/LIPID-BINDING PLANT PHOSPHORIBOSYLTRANSFERASE FAMILY PROTEIN"/>
    <property type="match status" value="1"/>
</dbReference>
<dbReference type="Pfam" id="PF00069">
    <property type="entry name" value="Pkinase"/>
    <property type="match status" value="1"/>
</dbReference>
<organism evidence="11 12">
    <name type="scientific">Urochloa decumbens</name>
    <dbReference type="NCBI Taxonomy" id="240449"/>
    <lineage>
        <taxon>Eukaryota</taxon>
        <taxon>Viridiplantae</taxon>
        <taxon>Streptophyta</taxon>
        <taxon>Embryophyta</taxon>
        <taxon>Tracheophyta</taxon>
        <taxon>Spermatophyta</taxon>
        <taxon>Magnoliopsida</taxon>
        <taxon>Liliopsida</taxon>
        <taxon>Poales</taxon>
        <taxon>Poaceae</taxon>
        <taxon>PACMAD clade</taxon>
        <taxon>Panicoideae</taxon>
        <taxon>Panicodae</taxon>
        <taxon>Paniceae</taxon>
        <taxon>Melinidinae</taxon>
        <taxon>Urochloa</taxon>
    </lineage>
</organism>
<dbReference type="GO" id="GO:0005524">
    <property type="term" value="F:ATP binding"/>
    <property type="evidence" value="ECO:0007669"/>
    <property type="project" value="UniProtKB-KW"/>
</dbReference>
<proteinExistence type="predicted"/>
<evidence type="ECO:0000256" key="4">
    <source>
        <dbReference type="ARBA" id="ARBA00022741"/>
    </source>
</evidence>
<gene>
    <name evidence="11" type="ORF">URODEC1_LOCUS61591</name>
</gene>
<dbReference type="GO" id="GO:0004674">
    <property type="term" value="F:protein serine/threonine kinase activity"/>
    <property type="evidence" value="ECO:0007669"/>
    <property type="project" value="UniProtKB-KW"/>
</dbReference>
<evidence type="ECO:0000256" key="7">
    <source>
        <dbReference type="ARBA" id="ARBA00047899"/>
    </source>
</evidence>
<dbReference type="Proteomes" id="UP001497457">
    <property type="component" value="Chromosome 24b"/>
</dbReference>
<dbReference type="InterPro" id="IPR008271">
    <property type="entry name" value="Ser/Thr_kinase_AS"/>
</dbReference>
<evidence type="ECO:0000256" key="8">
    <source>
        <dbReference type="ARBA" id="ARBA00048679"/>
    </source>
</evidence>
<feature type="domain" description="Protein kinase" evidence="10">
    <location>
        <begin position="30"/>
        <end position="342"/>
    </location>
</feature>
<evidence type="ECO:0000256" key="3">
    <source>
        <dbReference type="ARBA" id="ARBA00022679"/>
    </source>
</evidence>
<evidence type="ECO:0000313" key="11">
    <source>
        <dbReference type="EMBL" id="CAL4993592.1"/>
    </source>
</evidence>
<dbReference type="PROSITE" id="PS00108">
    <property type="entry name" value="PROTEIN_KINASE_ST"/>
    <property type="match status" value="1"/>
</dbReference>
<reference evidence="11" key="1">
    <citation type="submission" date="2024-10" db="EMBL/GenBank/DDBJ databases">
        <authorList>
            <person name="Ryan C."/>
        </authorList>
    </citation>
    <scope>NUCLEOTIDE SEQUENCE [LARGE SCALE GENOMIC DNA]</scope>
</reference>
<feature type="region of interest" description="Disordered" evidence="9">
    <location>
        <begin position="341"/>
        <end position="363"/>
    </location>
</feature>
<dbReference type="PROSITE" id="PS50011">
    <property type="entry name" value="PROTEIN_KINASE_DOM"/>
    <property type="match status" value="1"/>
</dbReference>
<keyword evidence="6" id="KW-0067">ATP-binding</keyword>
<dbReference type="PANTHER" id="PTHR45707:SF76">
    <property type="entry name" value="PROTEIN KINASE DOMAIN-CONTAINING PROTEIN"/>
    <property type="match status" value="1"/>
</dbReference>
<keyword evidence="4" id="KW-0547">Nucleotide-binding</keyword>
<comment type="catalytic activity">
    <reaction evidence="8">
        <text>L-seryl-[protein] + ATP = O-phospho-L-seryl-[protein] + ADP + H(+)</text>
        <dbReference type="Rhea" id="RHEA:17989"/>
        <dbReference type="Rhea" id="RHEA-COMP:9863"/>
        <dbReference type="Rhea" id="RHEA-COMP:11604"/>
        <dbReference type="ChEBI" id="CHEBI:15378"/>
        <dbReference type="ChEBI" id="CHEBI:29999"/>
        <dbReference type="ChEBI" id="CHEBI:30616"/>
        <dbReference type="ChEBI" id="CHEBI:83421"/>
        <dbReference type="ChEBI" id="CHEBI:456216"/>
        <dbReference type="EC" id="2.7.11.1"/>
    </reaction>
</comment>
<dbReference type="InterPro" id="IPR000719">
    <property type="entry name" value="Prot_kinase_dom"/>
</dbReference>